<name>A0A6B9FRD9_9HYPH</name>
<dbReference type="SUPFAM" id="SSF52317">
    <property type="entry name" value="Class I glutamine amidotransferase-like"/>
    <property type="match status" value="1"/>
</dbReference>
<dbReference type="GO" id="GO:0006598">
    <property type="term" value="P:polyamine catabolic process"/>
    <property type="evidence" value="ECO:0007669"/>
    <property type="project" value="TreeGrafter"/>
</dbReference>
<dbReference type="Pfam" id="PF07722">
    <property type="entry name" value="Peptidase_C26"/>
    <property type="match status" value="1"/>
</dbReference>
<accession>A0A6B9FRD9</accession>
<evidence type="ECO:0000256" key="4">
    <source>
        <dbReference type="ARBA" id="ARBA00060634"/>
    </source>
</evidence>
<evidence type="ECO:0000256" key="3">
    <source>
        <dbReference type="ARBA" id="ARBA00055068"/>
    </source>
</evidence>
<dbReference type="EMBL" id="CP043538">
    <property type="protein sequence ID" value="QGY04336.1"/>
    <property type="molecule type" value="Genomic_DNA"/>
</dbReference>
<dbReference type="KEGG" id="mmes:MMSR116_22330"/>
<dbReference type="InterPro" id="IPR044668">
    <property type="entry name" value="PuuD-like"/>
</dbReference>
<dbReference type="PANTHER" id="PTHR43235:SF1">
    <property type="entry name" value="GLUTAMINE AMIDOTRANSFERASE PB2B2.05-RELATED"/>
    <property type="match status" value="1"/>
</dbReference>
<protein>
    <recommendedName>
        <fullName evidence="5">gamma-glutamyl-gamma-aminobutyrate hydrolase</fullName>
        <ecNumber evidence="5">3.5.1.94</ecNumber>
    </recommendedName>
</protein>
<dbReference type="InterPro" id="IPR029062">
    <property type="entry name" value="Class_I_gatase-like"/>
</dbReference>
<dbReference type="OrthoDB" id="9813383at2"/>
<dbReference type="EC" id="3.5.1.94" evidence="5"/>
<dbReference type="AlphaFoldDB" id="A0A6B9FRD9"/>
<dbReference type="Proteomes" id="UP000012488">
    <property type="component" value="Chromosome"/>
</dbReference>
<dbReference type="Gene3D" id="3.40.50.880">
    <property type="match status" value="1"/>
</dbReference>
<comment type="catalytic activity">
    <reaction evidence="2">
        <text>4-(gamma-L-glutamylamino)butanoate + H2O = 4-aminobutanoate + L-glutamate</text>
        <dbReference type="Rhea" id="RHEA:19737"/>
        <dbReference type="ChEBI" id="CHEBI:15377"/>
        <dbReference type="ChEBI" id="CHEBI:29985"/>
        <dbReference type="ChEBI" id="CHEBI:58800"/>
        <dbReference type="ChEBI" id="CHEBI:59888"/>
        <dbReference type="EC" id="3.5.1.94"/>
    </reaction>
</comment>
<dbReference type="GO" id="GO:0005829">
    <property type="term" value="C:cytosol"/>
    <property type="evidence" value="ECO:0007669"/>
    <property type="project" value="TreeGrafter"/>
</dbReference>
<evidence type="ECO:0000256" key="5">
    <source>
        <dbReference type="ARBA" id="ARBA00066788"/>
    </source>
</evidence>
<proteinExistence type="inferred from homology"/>
<evidence type="ECO:0000313" key="6">
    <source>
        <dbReference type="EMBL" id="QGY04336.1"/>
    </source>
</evidence>
<evidence type="ECO:0000313" key="7">
    <source>
        <dbReference type="Proteomes" id="UP000012488"/>
    </source>
</evidence>
<dbReference type="PANTHER" id="PTHR43235">
    <property type="entry name" value="GLUTAMINE AMIDOTRANSFERASE PB2B2.05-RELATED"/>
    <property type="match status" value="1"/>
</dbReference>
<reference evidence="6 7" key="1">
    <citation type="journal article" date="2012" name="Genet. Mol. Biol.">
        <title>Analysis of 16S rRNA and mxaF genes revealing insights into Methylobacterium niche-specific plant association.</title>
        <authorList>
            <person name="Dourado M.N."/>
            <person name="Andreote F.D."/>
            <person name="Dini-Andreote F."/>
            <person name="Conti R."/>
            <person name="Araujo J.M."/>
            <person name="Araujo W.L."/>
        </authorList>
    </citation>
    <scope>NUCLEOTIDE SEQUENCE [LARGE SCALE GENOMIC DNA]</scope>
    <source>
        <strain evidence="6 7">SR1.6/6</strain>
    </source>
</reference>
<dbReference type="RefSeq" id="WP_039894371.1">
    <property type="nucleotide sequence ID" value="NZ_CP043538.1"/>
</dbReference>
<evidence type="ECO:0000256" key="2">
    <source>
        <dbReference type="ARBA" id="ARBA00052718"/>
    </source>
</evidence>
<sequence length="261" mass="27856">MTRPVIGVIGNARLIDNRFPAQIVGENNMRAVAHVAGALPLMFAATPAATDLGDLLDTVDGILLTGGRANVHPTRFNAEPCAAHEPYDEDRDAVALPLVEACVARGVPLFGICRGFQEMNVAFGGSLHPEIRTLPGRLNHRMPRLENGEIHPDLEVIFADRHAVRLTPGGAFARLLGRETIRVNSLHGQGILEPGARIVIEGVAEDETIEAIRVRDAAGFALGVQWHAEHDPATNPINRALFEAFGSAAAAHHGARSASRG</sequence>
<reference evidence="6 7" key="2">
    <citation type="journal article" date="2013" name="Genome Announc.">
        <title>Draft Genome Sequence of Methylobacterium mesophilicum Strain SR1.6/6, Isolated from Citrus sinensis.</title>
        <authorList>
            <person name="Marinho Almeida D."/>
            <person name="Dini-Andreote F."/>
            <person name="Camargo Neves A.A."/>
            <person name="Juca Ramos R.T."/>
            <person name="Andreote F.D."/>
            <person name="Carneiro A.R."/>
            <person name="Oliveira de Souza Lima A."/>
            <person name="Caracciolo Gomes de Sa P.H."/>
            <person name="Ribeiro Barbosa M.S."/>
            <person name="Araujo W.L."/>
            <person name="Silva A."/>
        </authorList>
    </citation>
    <scope>NUCLEOTIDE SEQUENCE [LARGE SCALE GENOMIC DNA]</scope>
    <source>
        <strain evidence="6 7">SR1.6/6</strain>
    </source>
</reference>
<comment type="pathway">
    <text evidence="4">Amine and polyamine degradation; putrescine degradation; 4-aminobutanoate from putrescine: step 4/4.</text>
</comment>
<comment type="function">
    <text evidence="3">Involved in the breakdown of putrescine via hydrolysis of the gamma-glutamyl linkage of gamma-glutamyl-gamma-aminobutyrate.</text>
</comment>
<dbReference type="FunFam" id="3.40.50.880:FF:000030">
    <property type="entry name" value="Gamma-glutamyl-gamma-aminobutyrate hydrolase PuuD"/>
    <property type="match status" value="1"/>
</dbReference>
<organism evidence="6 7">
    <name type="scientific">Methylobacterium mesophilicum SR1.6/6</name>
    <dbReference type="NCBI Taxonomy" id="908290"/>
    <lineage>
        <taxon>Bacteria</taxon>
        <taxon>Pseudomonadati</taxon>
        <taxon>Pseudomonadota</taxon>
        <taxon>Alphaproteobacteria</taxon>
        <taxon>Hyphomicrobiales</taxon>
        <taxon>Methylobacteriaceae</taxon>
        <taxon>Methylobacterium</taxon>
    </lineage>
</organism>
<dbReference type="PROSITE" id="PS51273">
    <property type="entry name" value="GATASE_TYPE_1"/>
    <property type="match status" value="1"/>
</dbReference>
<dbReference type="CDD" id="cd01745">
    <property type="entry name" value="GATase1_2"/>
    <property type="match status" value="1"/>
</dbReference>
<keyword evidence="6" id="KW-0378">Hydrolase</keyword>
<evidence type="ECO:0000256" key="1">
    <source>
        <dbReference type="ARBA" id="ARBA00011083"/>
    </source>
</evidence>
<gene>
    <name evidence="6" type="ORF">MMSR116_22330</name>
</gene>
<dbReference type="InterPro" id="IPR011697">
    <property type="entry name" value="Peptidase_C26"/>
</dbReference>
<dbReference type="GO" id="GO:0033969">
    <property type="term" value="F:gamma-glutamyl-gamma-aminobutyrate hydrolase activity"/>
    <property type="evidence" value="ECO:0007669"/>
    <property type="project" value="UniProtKB-EC"/>
</dbReference>
<comment type="similarity">
    <text evidence="1">Belongs to the peptidase C26 family.</text>
</comment>